<dbReference type="NCBIfam" id="TIGR01700">
    <property type="entry name" value="PNPH"/>
    <property type="match status" value="1"/>
</dbReference>
<feature type="binding site" evidence="6">
    <location>
        <position position="216"/>
    </location>
    <ligand>
        <name>phosphate</name>
        <dbReference type="ChEBI" id="CHEBI:43474"/>
    </ligand>
</feature>
<name>A0A0F6SET2_9BACT</name>
<dbReference type="InterPro" id="IPR011268">
    <property type="entry name" value="Purine_phosphorylase"/>
</dbReference>
<dbReference type="GO" id="GO:0009116">
    <property type="term" value="P:nucleoside metabolic process"/>
    <property type="evidence" value="ECO:0007669"/>
    <property type="project" value="InterPro"/>
</dbReference>
<feature type="binding site" evidence="6">
    <location>
        <begin position="85"/>
        <end position="87"/>
    </location>
    <ligand>
        <name>phosphate</name>
        <dbReference type="ChEBI" id="CHEBI:43474"/>
    </ligand>
</feature>
<dbReference type="PANTHER" id="PTHR11904:SF9">
    <property type="entry name" value="PURINE NUCLEOSIDE PHOSPHORYLASE-RELATED"/>
    <property type="match status" value="1"/>
</dbReference>
<dbReference type="InterPro" id="IPR035994">
    <property type="entry name" value="Nucleoside_phosphorylase_sf"/>
</dbReference>
<dbReference type="SUPFAM" id="SSF53167">
    <property type="entry name" value="Purine and uridine phosphorylases"/>
    <property type="match status" value="1"/>
</dbReference>
<dbReference type="KEGG" id="samy:DB32_002888"/>
<evidence type="ECO:0000259" key="7">
    <source>
        <dbReference type="Pfam" id="PF01048"/>
    </source>
</evidence>
<evidence type="ECO:0000256" key="2">
    <source>
        <dbReference type="ARBA" id="ARBA00006751"/>
    </source>
</evidence>
<feature type="domain" description="Nucleoside phosphorylase" evidence="7">
    <location>
        <begin position="27"/>
        <end position="273"/>
    </location>
</feature>
<feature type="binding site" evidence="6">
    <location>
        <position position="197"/>
    </location>
    <ligand>
        <name>a purine D-ribonucleoside</name>
        <dbReference type="ChEBI" id="CHEBI:142355"/>
    </ligand>
</feature>
<evidence type="ECO:0000256" key="1">
    <source>
        <dbReference type="ARBA" id="ARBA00005058"/>
    </source>
</evidence>
<evidence type="ECO:0000256" key="3">
    <source>
        <dbReference type="ARBA" id="ARBA00022676"/>
    </source>
</evidence>
<dbReference type="UniPathway" id="UPA00606"/>
<comment type="similarity">
    <text evidence="2 5">Belongs to the PNP/MTAP phosphorylase family.</text>
</comment>
<dbReference type="Gene3D" id="3.40.50.1580">
    <property type="entry name" value="Nucleoside phosphorylase domain"/>
    <property type="match status" value="1"/>
</dbReference>
<keyword evidence="9" id="KW-1185">Reference proteome</keyword>
<dbReference type="CDD" id="cd09009">
    <property type="entry name" value="PNP-EcPNPII_like"/>
    <property type="match status" value="1"/>
</dbReference>
<dbReference type="PIRSF" id="PIRSF000477">
    <property type="entry name" value="PurNPase"/>
    <property type="match status" value="1"/>
</dbReference>
<dbReference type="RefSeq" id="WP_053232974.1">
    <property type="nucleotide sequence ID" value="NZ_CP011125.1"/>
</dbReference>
<evidence type="ECO:0000256" key="6">
    <source>
        <dbReference type="PIRSR" id="PIRSR000477-2"/>
    </source>
</evidence>
<evidence type="ECO:0000256" key="4">
    <source>
        <dbReference type="ARBA" id="ARBA00022679"/>
    </source>
</evidence>
<evidence type="ECO:0000313" key="8">
    <source>
        <dbReference type="EMBL" id="AKF05739.1"/>
    </source>
</evidence>
<dbReference type="InterPro" id="IPR011270">
    <property type="entry name" value="Pur_Nuc_Pase_Ino/Guo-sp"/>
</dbReference>
<gene>
    <name evidence="8" type="ORF">DB32_002888</name>
</gene>
<dbReference type="NCBIfam" id="TIGR01697">
    <property type="entry name" value="PNPH-PUNA-XAPA"/>
    <property type="match status" value="1"/>
</dbReference>
<dbReference type="OrthoDB" id="1523230at2"/>
<dbReference type="GO" id="GO:0004731">
    <property type="term" value="F:purine-nucleoside phosphorylase activity"/>
    <property type="evidence" value="ECO:0007669"/>
    <property type="project" value="UniProtKB-EC"/>
</dbReference>
<feature type="binding site" evidence="6">
    <location>
        <position position="65"/>
    </location>
    <ligand>
        <name>phosphate</name>
        <dbReference type="ChEBI" id="CHEBI:43474"/>
    </ligand>
</feature>
<dbReference type="STRING" id="927083.DB32_002888"/>
<accession>A0A0F6SET2</accession>
<keyword evidence="4 5" id="KW-0808">Transferase</keyword>
<evidence type="ECO:0000256" key="5">
    <source>
        <dbReference type="PIRNR" id="PIRNR000477"/>
    </source>
</evidence>
<organism evidence="8 9">
    <name type="scientific">Sandaracinus amylolyticus</name>
    <dbReference type="NCBI Taxonomy" id="927083"/>
    <lineage>
        <taxon>Bacteria</taxon>
        <taxon>Pseudomonadati</taxon>
        <taxon>Myxococcota</taxon>
        <taxon>Polyangia</taxon>
        <taxon>Polyangiales</taxon>
        <taxon>Sandaracinaceae</taxon>
        <taxon>Sandaracinus</taxon>
    </lineage>
</organism>
<evidence type="ECO:0000313" key="9">
    <source>
        <dbReference type="Proteomes" id="UP000034883"/>
    </source>
</evidence>
<dbReference type="InterPro" id="IPR000845">
    <property type="entry name" value="Nucleoside_phosphorylase_d"/>
</dbReference>
<proteinExistence type="inferred from homology"/>
<sequence>MAHAVSSAARLEEAVAAVRARTDACPRVALVLGSGLGSFADTLEGATRIPYEDIPGMPVSGVAGHAGRLVIGRAEGVPCVAMQGRVHLYEGHDPGDVVFGLRLMMRLGAKVLVVTNAAGGANPALEPGDLMLIEDHLNMTGRTPLLGPNDEALGPRFPDMSEAYDPGLRRLARKVAGELGIPLRGGVYAGLLGPSYETPAEIRMLQRLGADAVGMSTVLETIAARHAGARVLGISCITNKGAGLSAQLLDHAEVQEVADRVRDRFVALLRGVLAALAKESG</sequence>
<dbReference type="GO" id="GO:0005737">
    <property type="term" value="C:cytoplasm"/>
    <property type="evidence" value="ECO:0007669"/>
    <property type="project" value="TreeGrafter"/>
</dbReference>
<feature type="binding site" evidence="6">
    <location>
        <position position="117"/>
    </location>
    <ligand>
        <name>phosphate</name>
        <dbReference type="ChEBI" id="CHEBI:43474"/>
    </ligand>
</feature>
<dbReference type="EMBL" id="CP011125">
    <property type="protein sequence ID" value="AKF05739.1"/>
    <property type="molecule type" value="Genomic_DNA"/>
</dbReference>
<comment type="pathway">
    <text evidence="1 5">Purine metabolism; purine nucleoside salvage.</text>
</comment>
<keyword evidence="3 5" id="KW-0328">Glycosyltransferase</keyword>
<reference evidence="8 9" key="1">
    <citation type="submission" date="2015-03" db="EMBL/GenBank/DDBJ databases">
        <title>Genome assembly of Sandaracinus amylolyticus DSM 53668.</title>
        <authorList>
            <person name="Sharma G."/>
            <person name="Subramanian S."/>
        </authorList>
    </citation>
    <scope>NUCLEOTIDE SEQUENCE [LARGE SCALE GENOMIC DNA]</scope>
    <source>
        <strain evidence="8 9">DSM 53668</strain>
    </source>
</reference>
<dbReference type="NCBIfam" id="NF006054">
    <property type="entry name" value="PRK08202.1"/>
    <property type="match status" value="1"/>
</dbReference>
<dbReference type="EC" id="2.4.2.1" evidence="5"/>
<dbReference type="Pfam" id="PF01048">
    <property type="entry name" value="PNP_UDP_1"/>
    <property type="match status" value="1"/>
</dbReference>
<dbReference type="PANTHER" id="PTHR11904">
    <property type="entry name" value="METHYLTHIOADENOSINE/PURINE NUCLEOSIDE PHOSPHORYLASE"/>
    <property type="match status" value="1"/>
</dbReference>
<comment type="function">
    <text evidence="5">The purine nucleoside phosphorylases catalyze the phosphorolytic breakdown of the N-glycosidic bond in the beta-(deoxy)ribonucleoside molecules, with the formation of the corresponding free purine bases and pentose-1-phosphate.</text>
</comment>
<dbReference type="AlphaFoldDB" id="A0A0F6SET2"/>
<dbReference type="Proteomes" id="UP000034883">
    <property type="component" value="Chromosome"/>
</dbReference>
<protein>
    <recommendedName>
        <fullName evidence="5">Purine nucleoside phosphorylase</fullName>
        <ecNumber evidence="5">2.4.2.1</ecNumber>
    </recommendedName>
    <alternativeName>
        <fullName evidence="5">Inosine-guanosine phosphorylase</fullName>
    </alternativeName>
</protein>
<feature type="binding site" evidence="6">
    <location>
        <position position="34"/>
    </location>
    <ligand>
        <name>phosphate</name>
        <dbReference type="ChEBI" id="CHEBI:43474"/>
    </ligand>
</feature>
<feature type="binding site" evidence="6">
    <location>
        <position position="239"/>
    </location>
    <ligand>
        <name>a purine D-ribonucleoside</name>
        <dbReference type="ChEBI" id="CHEBI:142355"/>
    </ligand>
</feature>